<dbReference type="OrthoDB" id="74314at2759"/>
<evidence type="ECO:0000313" key="14">
    <source>
        <dbReference type="Proteomes" id="UP000887567"/>
    </source>
</evidence>
<evidence type="ECO:0000313" key="13">
    <source>
        <dbReference type="EnsemblMetazoa" id="XP_020893115.1"/>
    </source>
</evidence>
<feature type="domain" description="N-terminal Ras-GEF" evidence="11">
    <location>
        <begin position="60"/>
        <end position="187"/>
    </location>
</feature>
<feature type="domain" description="Phorbol-ester/DAG-type" evidence="10">
    <location>
        <begin position="565"/>
        <end position="615"/>
    </location>
</feature>
<keyword evidence="2 7" id="KW-0344">Guanine-nucleotide releasing factor</keyword>
<dbReference type="SUPFAM" id="SSF47473">
    <property type="entry name" value="EF-hand"/>
    <property type="match status" value="1"/>
</dbReference>
<dbReference type="InterPro" id="IPR002219">
    <property type="entry name" value="PKC_DAG/PE"/>
</dbReference>
<evidence type="ECO:0000256" key="2">
    <source>
        <dbReference type="ARBA" id="ARBA00022658"/>
    </source>
</evidence>
<dbReference type="InterPro" id="IPR046349">
    <property type="entry name" value="C1-like_sf"/>
</dbReference>
<dbReference type="InterPro" id="IPR000651">
    <property type="entry name" value="Ras-like_Gua-exchang_fac_N"/>
</dbReference>
<dbReference type="PANTHER" id="PTHR23113:SF252">
    <property type="entry name" value="RAS GUANYL-RELEASING PROTEIN 3"/>
    <property type="match status" value="1"/>
</dbReference>
<dbReference type="InterPro" id="IPR008937">
    <property type="entry name" value="Ras-like_GEF"/>
</dbReference>
<dbReference type="InterPro" id="IPR023578">
    <property type="entry name" value="Ras_GEF_dom_sf"/>
</dbReference>
<dbReference type="InterPro" id="IPR002048">
    <property type="entry name" value="EF_hand_dom"/>
</dbReference>
<dbReference type="PROSITE" id="PS00479">
    <property type="entry name" value="ZF_DAG_PE_1"/>
    <property type="match status" value="1"/>
</dbReference>
<dbReference type="Pfam" id="PF00617">
    <property type="entry name" value="RasGEF"/>
    <property type="match status" value="1"/>
</dbReference>
<evidence type="ECO:0000256" key="1">
    <source>
        <dbReference type="ARBA" id="ARBA00009566"/>
    </source>
</evidence>
<feature type="coiled-coil region" evidence="8">
    <location>
        <begin position="666"/>
        <end position="700"/>
    </location>
</feature>
<keyword evidence="5" id="KW-0862">Zinc</keyword>
<dbReference type="CDD" id="cd00051">
    <property type="entry name" value="EFh"/>
    <property type="match status" value="1"/>
</dbReference>
<dbReference type="EnsemblMetazoa" id="XM_021037456.1">
    <property type="protein sequence ID" value="XP_020893115.1"/>
    <property type="gene ID" value="LOC110232287"/>
</dbReference>
<dbReference type="InterPro" id="IPR018247">
    <property type="entry name" value="EF_Hand_1_Ca_BS"/>
</dbReference>
<evidence type="ECO:0000259" key="12">
    <source>
        <dbReference type="PROSITE" id="PS50222"/>
    </source>
</evidence>
<keyword evidence="6" id="KW-0106">Calcium</keyword>
<dbReference type="GO" id="GO:0007265">
    <property type="term" value="P:Ras protein signal transduction"/>
    <property type="evidence" value="ECO:0007669"/>
    <property type="project" value="TreeGrafter"/>
</dbReference>
<dbReference type="SMART" id="SM00109">
    <property type="entry name" value="C1"/>
    <property type="match status" value="1"/>
</dbReference>
<name>A0A913WRQ9_EXADI</name>
<dbReference type="SMART" id="SM00054">
    <property type="entry name" value="EFh"/>
    <property type="match status" value="2"/>
</dbReference>
<dbReference type="GO" id="GO:0008270">
    <property type="term" value="F:zinc ion binding"/>
    <property type="evidence" value="ECO:0007669"/>
    <property type="project" value="UniProtKB-KW"/>
</dbReference>
<evidence type="ECO:0000256" key="3">
    <source>
        <dbReference type="ARBA" id="ARBA00022723"/>
    </source>
</evidence>
<dbReference type="Gene3D" id="3.30.60.20">
    <property type="match status" value="1"/>
</dbReference>
<evidence type="ECO:0008006" key="15">
    <source>
        <dbReference type="Google" id="ProtNLM"/>
    </source>
</evidence>
<keyword evidence="4" id="KW-0863">Zinc-finger</keyword>
<evidence type="ECO:0000256" key="7">
    <source>
        <dbReference type="PROSITE-ProRule" id="PRU00168"/>
    </source>
</evidence>
<dbReference type="InterPro" id="IPR036964">
    <property type="entry name" value="RASGEF_cat_dom_sf"/>
</dbReference>
<dbReference type="GeneID" id="110232287"/>
<dbReference type="PROSITE" id="PS50081">
    <property type="entry name" value="ZF_DAG_PE_2"/>
    <property type="match status" value="1"/>
</dbReference>
<evidence type="ECO:0000256" key="5">
    <source>
        <dbReference type="ARBA" id="ARBA00022833"/>
    </source>
</evidence>
<feature type="domain" description="Ras-GEF" evidence="9">
    <location>
        <begin position="218"/>
        <end position="449"/>
    </location>
</feature>
<dbReference type="Gene3D" id="1.10.840.10">
    <property type="entry name" value="Ras guanine-nucleotide exchange factors catalytic domain"/>
    <property type="match status" value="1"/>
</dbReference>
<dbReference type="PROSITE" id="PS50212">
    <property type="entry name" value="RASGEF_NTER"/>
    <property type="match status" value="1"/>
</dbReference>
<dbReference type="Gene3D" id="1.10.238.10">
    <property type="entry name" value="EF-hand"/>
    <property type="match status" value="1"/>
</dbReference>
<dbReference type="Proteomes" id="UP000887567">
    <property type="component" value="Unplaced"/>
</dbReference>
<organism evidence="13 14">
    <name type="scientific">Exaiptasia diaphana</name>
    <name type="common">Tropical sea anemone</name>
    <name type="synonym">Aiptasia pulchella</name>
    <dbReference type="NCBI Taxonomy" id="2652724"/>
    <lineage>
        <taxon>Eukaryota</taxon>
        <taxon>Metazoa</taxon>
        <taxon>Cnidaria</taxon>
        <taxon>Anthozoa</taxon>
        <taxon>Hexacorallia</taxon>
        <taxon>Actiniaria</taxon>
        <taxon>Aiptasiidae</taxon>
        <taxon>Exaiptasia</taxon>
    </lineage>
</organism>
<dbReference type="PROSITE" id="PS50222">
    <property type="entry name" value="EF_HAND_2"/>
    <property type="match status" value="2"/>
</dbReference>
<dbReference type="KEGG" id="epa:110232287"/>
<dbReference type="SUPFAM" id="SSF48366">
    <property type="entry name" value="Ras GEF"/>
    <property type="match status" value="1"/>
</dbReference>
<dbReference type="Pfam" id="PF00130">
    <property type="entry name" value="C1_1"/>
    <property type="match status" value="1"/>
</dbReference>
<evidence type="ECO:0000259" key="11">
    <source>
        <dbReference type="PROSITE" id="PS50212"/>
    </source>
</evidence>
<feature type="domain" description="EF-hand" evidence="12">
    <location>
        <begin position="494"/>
        <end position="529"/>
    </location>
</feature>
<dbReference type="OMA" id="QNRVTHR"/>
<reference evidence="13" key="1">
    <citation type="submission" date="2022-11" db="UniProtKB">
        <authorList>
            <consortium name="EnsemblMetazoa"/>
        </authorList>
    </citation>
    <scope>IDENTIFICATION</scope>
</reference>
<dbReference type="Pfam" id="PF00618">
    <property type="entry name" value="RasGEF_N"/>
    <property type="match status" value="1"/>
</dbReference>
<dbReference type="PROSITE" id="PS00018">
    <property type="entry name" value="EF_HAND_1"/>
    <property type="match status" value="2"/>
</dbReference>
<dbReference type="PANTHER" id="PTHR23113">
    <property type="entry name" value="GUANINE NUCLEOTIDE EXCHANGE FACTOR"/>
    <property type="match status" value="1"/>
</dbReference>
<dbReference type="CDD" id="cd20808">
    <property type="entry name" value="C1_RASGRP"/>
    <property type="match status" value="1"/>
</dbReference>
<comment type="similarity">
    <text evidence="1">Belongs to the RASGRP family.</text>
</comment>
<dbReference type="InterPro" id="IPR011992">
    <property type="entry name" value="EF-hand-dom_pair"/>
</dbReference>
<dbReference type="SMART" id="SM00229">
    <property type="entry name" value="RasGEFN"/>
    <property type="match status" value="1"/>
</dbReference>
<dbReference type="PROSITE" id="PS50009">
    <property type="entry name" value="RASGEF_CAT"/>
    <property type="match status" value="1"/>
</dbReference>
<dbReference type="RefSeq" id="XP_020893115.1">
    <property type="nucleotide sequence ID" value="XM_021037456.1"/>
</dbReference>
<evidence type="ECO:0000259" key="10">
    <source>
        <dbReference type="PROSITE" id="PS50081"/>
    </source>
</evidence>
<dbReference type="AlphaFoldDB" id="A0A913WRQ9"/>
<dbReference type="Gene3D" id="1.20.870.10">
    <property type="entry name" value="Son of sevenless (SoS) protein Chain: S domain 1"/>
    <property type="match status" value="1"/>
</dbReference>
<dbReference type="InterPro" id="IPR001895">
    <property type="entry name" value="RASGEF_cat_dom"/>
</dbReference>
<proteinExistence type="inferred from homology"/>
<protein>
    <recommendedName>
        <fullName evidence="15">Ras guanyl-releasing protein 3</fullName>
    </recommendedName>
</protein>
<dbReference type="SUPFAM" id="SSF57889">
    <property type="entry name" value="Cysteine-rich domain"/>
    <property type="match status" value="1"/>
</dbReference>
<accession>A0A913WRQ9</accession>
<keyword evidence="3" id="KW-0479">Metal-binding</keyword>
<dbReference type="GO" id="GO:0005085">
    <property type="term" value="F:guanyl-nucleotide exchange factor activity"/>
    <property type="evidence" value="ECO:0007669"/>
    <property type="project" value="UniProtKB-KW"/>
</dbReference>
<sequence length="727" mass="83000">MVKAAFAYWQKNQRFLTYLDLLLRARTQSRGPQPACTGIIMLKVSIMSNVVDYIVEEDDSGRHIRAATLEKLVEFCVDEFDENGPIEEEPVLSKAVFIAHQWFVESDKLLEIFLNAYVKCKEIDASTAENSRRFSICQAVSYWMAHHQVDFRRNEQLIDIHRQLESIIDAEGDQSLKDIIDYANIGFHDIHQRAVSVNIYHGRSSFDRKVSLAFHDQSPLEIAEQLTYLDFKILRRIPFSEWKSYAVFSKLEQTPYLERYVSMLNGLSKWIQAMVLNHKTPEERAKCMEKFQKVAKHLKELQNFNGLLAVSGGLTNSVLSRLHLTREYISPDCKEYITLLAEFMSSESNYSTYRKRLSCCSGFFIPVLGIQLKDLIATNTALPDIVNGNLINVHKLVTLSGILSKFFLVQKLSPPVSPNVELLNMLRVSTQPRLSEDELYELSLAREPRNLQSVSSSSSLLDSVSKVNTPDVIEFGDWASGTFNAPDSRVLERHVTAMVEAVFRVYDTDKDGYISDNEFDSIATNFPFIDTFGVIDVNSDGVITKEEMKNYFLKVNSQNLSREFSHNFQETTYFSTTFCHHCGGVLRGIIKQGYRCKGCHVNCHKSCKKLIVTECRSKSPPLNVNKTDTLKKIRNRMKFVKSSTVESIKLQNGETVNVPADFYDRLLKAEESRDALLMENANLSSQLDDADKKITLLQDHLDLLRQHTVSFILEQMDALQLQKVTAV</sequence>
<evidence type="ECO:0000256" key="8">
    <source>
        <dbReference type="SAM" id="Coils"/>
    </source>
</evidence>
<evidence type="ECO:0000256" key="4">
    <source>
        <dbReference type="ARBA" id="ARBA00022771"/>
    </source>
</evidence>
<keyword evidence="14" id="KW-1185">Reference proteome</keyword>
<evidence type="ECO:0000256" key="6">
    <source>
        <dbReference type="ARBA" id="ARBA00022837"/>
    </source>
</evidence>
<evidence type="ECO:0000259" key="9">
    <source>
        <dbReference type="PROSITE" id="PS50009"/>
    </source>
</evidence>
<dbReference type="GO" id="GO:0005509">
    <property type="term" value="F:calcium ion binding"/>
    <property type="evidence" value="ECO:0007669"/>
    <property type="project" value="InterPro"/>
</dbReference>
<dbReference type="CDD" id="cd00155">
    <property type="entry name" value="RasGEF"/>
    <property type="match status" value="1"/>
</dbReference>
<dbReference type="GO" id="GO:0005886">
    <property type="term" value="C:plasma membrane"/>
    <property type="evidence" value="ECO:0007669"/>
    <property type="project" value="TreeGrafter"/>
</dbReference>
<keyword evidence="8" id="KW-0175">Coiled coil</keyword>
<dbReference type="SMART" id="SM00147">
    <property type="entry name" value="RasGEF"/>
    <property type="match status" value="1"/>
</dbReference>
<dbReference type="Pfam" id="PF13499">
    <property type="entry name" value="EF-hand_7"/>
    <property type="match status" value="1"/>
</dbReference>
<feature type="domain" description="EF-hand" evidence="12">
    <location>
        <begin position="530"/>
        <end position="558"/>
    </location>
</feature>